<feature type="region of interest" description="Disordered" evidence="1">
    <location>
        <begin position="62"/>
        <end position="88"/>
    </location>
</feature>
<accession>A0AAD3TID5</accession>
<keyword evidence="2" id="KW-0732">Signal</keyword>
<dbReference type="AlphaFoldDB" id="A0AAD3TID5"/>
<evidence type="ECO:0000256" key="1">
    <source>
        <dbReference type="SAM" id="MobiDB-lite"/>
    </source>
</evidence>
<dbReference type="Proteomes" id="UP001279734">
    <property type="component" value="Unassembled WGS sequence"/>
</dbReference>
<keyword evidence="4" id="KW-1185">Reference proteome</keyword>
<protein>
    <recommendedName>
        <fullName evidence="5">Secreted protein</fullName>
    </recommendedName>
</protein>
<reference evidence="3" key="1">
    <citation type="submission" date="2023-05" db="EMBL/GenBank/DDBJ databases">
        <title>Nepenthes gracilis genome sequencing.</title>
        <authorList>
            <person name="Fukushima K."/>
        </authorList>
    </citation>
    <scope>NUCLEOTIDE SEQUENCE</scope>
    <source>
        <strain evidence="3">SING2019-196</strain>
    </source>
</reference>
<evidence type="ECO:0000256" key="2">
    <source>
        <dbReference type="SAM" id="SignalP"/>
    </source>
</evidence>
<feature type="chain" id="PRO_5042000991" description="Secreted protein" evidence="2">
    <location>
        <begin position="25"/>
        <end position="88"/>
    </location>
</feature>
<evidence type="ECO:0000313" key="3">
    <source>
        <dbReference type="EMBL" id="GMH29357.1"/>
    </source>
</evidence>
<evidence type="ECO:0008006" key="5">
    <source>
        <dbReference type="Google" id="ProtNLM"/>
    </source>
</evidence>
<feature type="compositionally biased region" description="Basic and acidic residues" evidence="1">
    <location>
        <begin position="65"/>
        <end position="74"/>
    </location>
</feature>
<comment type="caution">
    <text evidence="3">The sequence shown here is derived from an EMBL/GenBank/DDBJ whole genome shotgun (WGS) entry which is preliminary data.</text>
</comment>
<dbReference type="EMBL" id="BSYO01000036">
    <property type="protein sequence ID" value="GMH29357.1"/>
    <property type="molecule type" value="Genomic_DNA"/>
</dbReference>
<feature type="signal peptide" evidence="2">
    <location>
        <begin position="1"/>
        <end position="24"/>
    </location>
</feature>
<evidence type="ECO:0000313" key="4">
    <source>
        <dbReference type="Proteomes" id="UP001279734"/>
    </source>
</evidence>
<name>A0AAD3TID5_NEPGR</name>
<sequence length="88" mass="9719">MKIKWTTMASLLALISTLILLCSSLCFCLPRERNYHQFSGRKLVISAASSSTNVQWLSATPAMEQPKKAVESSLKRQPPTGANPIQNK</sequence>
<proteinExistence type="predicted"/>
<gene>
    <name evidence="3" type="ORF">Nepgr_031200</name>
</gene>
<organism evidence="3 4">
    <name type="scientific">Nepenthes gracilis</name>
    <name type="common">Slender pitcher plant</name>
    <dbReference type="NCBI Taxonomy" id="150966"/>
    <lineage>
        <taxon>Eukaryota</taxon>
        <taxon>Viridiplantae</taxon>
        <taxon>Streptophyta</taxon>
        <taxon>Embryophyta</taxon>
        <taxon>Tracheophyta</taxon>
        <taxon>Spermatophyta</taxon>
        <taxon>Magnoliopsida</taxon>
        <taxon>eudicotyledons</taxon>
        <taxon>Gunneridae</taxon>
        <taxon>Pentapetalae</taxon>
        <taxon>Caryophyllales</taxon>
        <taxon>Nepenthaceae</taxon>
        <taxon>Nepenthes</taxon>
    </lineage>
</organism>